<feature type="region of interest" description="Disordered" evidence="1">
    <location>
        <begin position="433"/>
        <end position="452"/>
    </location>
</feature>
<protein>
    <recommendedName>
        <fullName evidence="4">Oxidoreductase-like protein</fullName>
    </recommendedName>
</protein>
<name>A0A6A5XGR2_9PLEO</name>
<feature type="compositionally biased region" description="Polar residues" evidence="1">
    <location>
        <begin position="254"/>
        <end position="277"/>
    </location>
</feature>
<feature type="compositionally biased region" description="Polar residues" evidence="1">
    <location>
        <begin position="187"/>
        <end position="198"/>
    </location>
</feature>
<dbReference type="EMBL" id="ML978073">
    <property type="protein sequence ID" value="KAF2012049.1"/>
    <property type="molecule type" value="Genomic_DNA"/>
</dbReference>
<evidence type="ECO:0000313" key="2">
    <source>
        <dbReference type="EMBL" id="KAF2012049.1"/>
    </source>
</evidence>
<dbReference type="AlphaFoldDB" id="A0A6A5XGR2"/>
<reference evidence="2" key="1">
    <citation type="journal article" date="2020" name="Stud. Mycol.">
        <title>101 Dothideomycetes genomes: a test case for predicting lifestyles and emergence of pathogens.</title>
        <authorList>
            <person name="Haridas S."/>
            <person name="Albert R."/>
            <person name="Binder M."/>
            <person name="Bloem J."/>
            <person name="Labutti K."/>
            <person name="Salamov A."/>
            <person name="Andreopoulos B."/>
            <person name="Baker S."/>
            <person name="Barry K."/>
            <person name="Bills G."/>
            <person name="Bluhm B."/>
            <person name="Cannon C."/>
            <person name="Castanera R."/>
            <person name="Culley D."/>
            <person name="Daum C."/>
            <person name="Ezra D."/>
            <person name="Gonzalez J."/>
            <person name="Henrissat B."/>
            <person name="Kuo A."/>
            <person name="Liang C."/>
            <person name="Lipzen A."/>
            <person name="Lutzoni F."/>
            <person name="Magnuson J."/>
            <person name="Mondo S."/>
            <person name="Nolan M."/>
            <person name="Ohm R."/>
            <person name="Pangilinan J."/>
            <person name="Park H.-J."/>
            <person name="Ramirez L."/>
            <person name="Alfaro M."/>
            <person name="Sun H."/>
            <person name="Tritt A."/>
            <person name="Yoshinaga Y."/>
            <person name="Zwiers L.-H."/>
            <person name="Turgeon B."/>
            <person name="Goodwin S."/>
            <person name="Spatafora J."/>
            <person name="Crous P."/>
            <person name="Grigoriev I."/>
        </authorList>
    </citation>
    <scope>NUCLEOTIDE SEQUENCE</scope>
    <source>
        <strain evidence="2">CBS 175.79</strain>
    </source>
</reference>
<evidence type="ECO:0000313" key="3">
    <source>
        <dbReference type="Proteomes" id="UP000799778"/>
    </source>
</evidence>
<feature type="region of interest" description="Disordered" evidence="1">
    <location>
        <begin position="250"/>
        <end position="297"/>
    </location>
</feature>
<gene>
    <name evidence="2" type="ORF">BU24DRAFT_443383</name>
</gene>
<feature type="region of interest" description="Disordered" evidence="1">
    <location>
        <begin position="1"/>
        <end position="30"/>
    </location>
</feature>
<sequence>MSAPAIEAKSLSSLTTLASNPPSYPRNPTHVRHEPLVLYIARVPGSRDVFLSPMKPRDRVVTAEDIQSSLYFVHIEQPEDVRFINPFPGSSAASPRAESPNLGSTPNFQRRPAPGGLVSPLTASAPKRKPVPGTLAPQSLNVRNDSQDAQLSPHQANLLSPDYHQRRSFDSSRHQETQRPSPPYSPFDQSTESGTSLTLIRRDPGSGAQWNVARIADPHMSEVSSFSSNELSSKRKTATPFHVEIHNPGYSKFLHSNPQSPLISRPTSSSLRPNSQGGAHPMPPTPQFPNSPNSENADGIFRRRIWMENSKYGSSDSGHRKHNSYDANAGYQSNRGSVEWPNDRSSMDLRPPPSPSYLTRDDTYDSIPAAEKQSPFRGYVFMTPWNSRCEFVTGTGGGSLKCRHIVPGLQGNPPTPMPVSELRFNLPSASRDESKRSSIFHRPRHSRNNSSVSEMDLSLGQEFAGGGFGGRQAKLGKLIIEDEGLKMLDLLVAANIALWWRAYEKV</sequence>
<feature type="region of interest" description="Disordered" evidence="1">
    <location>
        <begin position="86"/>
        <end position="204"/>
    </location>
</feature>
<dbReference type="GeneID" id="54287981"/>
<keyword evidence="3" id="KW-1185">Reference proteome</keyword>
<dbReference type="Proteomes" id="UP000799778">
    <property type="component" value="Unassembled WGS sequence"/>
</dbReference>
<accession>A0A6A5XGR2</accession>
<feature type="compositionally biased region" description="Basic and acidic residues" evidence="1">
    <location>
        <begin position="163"/>
        <end position="177"/>
    </location>
</feature>
<organism evidence="2 3">
    <name type="scientific">Aaosphaeria arxii CBS 175.79</name>
    <dbReference type="NCBI Taxonomy" id="1450172"/>
    <lineage>
        <taxon>Eukaryota</taxon>
        <taxon>Fungi</taxon>
        <taxon>Dikarya</taxon>
        <taxon>Ascomycota</taxon>
        <taxon>Pezizomycotina</taxon>
        <taxon>Dothideomycetes</taxon>
        <taxon>Pleosporomycetidae</taxon>
        <taxon>Pleosporales</taxon>
        <taxon>Pleosporales incertae sedis</taxon>
        <taxon>Aaosphaeria</taxon>
    </lineage>
</organism>
<feature type="compositionally biased region" description="Basic residues" evidence="1">
    <location>
        <begin position="438"/>
        <end position="447"/>
    </location>
</feature>
<evidence type="ECO:0008006" key="4">
    <source>
        <dbReference type="Google" id="ProtNLM"/>
    </source>
</evidence>
<dbReference type="RefSeq" id="XP_033380388.1">
    <property type="nucleotide sequence ID" value="XM_033530584.1"/>
</dbReference>
<feature type="compositionally biased region" description="Polar residues" evidence="1">
    <location>
        <begin position="136"/>
        <end position="158"/>
    </location>
</feature>
<evidence type="ECO:0000256" key="1">
    <source>
        <dbReference type="SAM" id="MobiDB-lite"/>
    </source>
</evidence>
<feature type="region of interest" description="Disordered" evidence="1">
    <location>
        <begin position="311"/>
        <end position="362"/>
    </location>
</feature>
<dbReference type="OrthoDB" id="5426191at2759"/>
<proteinExistence type="predicted"/>